<proteinExistence type="predicted"/>
<evidence type="ECO:0008006" key="4">
    <source>
        <dbReference type="Google" id="ProtNLM"/>
    </source>
</evidence>
<reference evidence="2" key="1">
    <citation type="journal article" date="2022" name="Int. J. Mol. Sci.">
        <title>Draft Genome of Tanacetum Coccineum: Genomic Comparison of Closely Related Tanacetum-Family Plants.</title>
        <authorList>
            <person name="Yamashiro T."/>
            <person name="Shiraishi A."/>
            <person name="Nakayama K."/>
            <person name="Satake H."/>
        </authorList>
    </citation>
    <scope>NUCLEOTIDE SEQUENCE</scope>
</reference>
<dbReference type="Proteomes" id="UP001151760">
    <property type="component" value="Unassembled WGS sequence"/>
</dbReference>
<gene>
    <name evidence="2" type="ORF">Tco_0750512</name>
</gene>
<comment type="caution">
    <text evidence="2">The sequence shown here is derived from an EMBL/GenBank/DDBJ whole genome shotgun (WGS) entry which is preliminary data.</text>
</comment>
<evidence type="ECO:0000313" key="2">
    <source>
        <dbReference type="EMBL" id="GJS83971.1"/>
    </source>
</evidence>
<feature type="compositionally biased region" description="Polar residues" evidence="1">
    <location>
        <begin position="221"/>
        <end position="236"/>
    </location>
</feature>
<organism evidence="2 3">
    <name type="scientific">Tanacetum coccineum</name>
    <dbReference type="NCBI Taxonomy" id="301880"/>
    <lineage>
        <taxon>Eukaryota</taxon>
        <taxon>Viridiplantae</taxon>
        <taxon>Streptophyta</taxon>
        <taxon>Embryophyta</taxon>
        <taxon>Tracheophyta</taxon>
        <taxon>Spermatophyta</taxon>
        <taxon>Magnoliopsida</taxon>
        <taxon>eudicotyledons</taxon>
        <taxon>Gunneridae</taxon>
        <taxon>Pentapetalae</taxon>
        <taxon>asterids</taxon>
        <taxon>campanulids</taxon>
        <taxon>Asterales</taxon>
        <taxon>Asteraceae</taxon>
        <taxon>Asteroideae</taxon>
        <taxon>Anthemideae</taxon>
        <taxon>Anthemidinae</taxon>
        <taxon>Tanacetum</taxon>
    </lineage>
</organism>
<dbReference type="EMBL" id="BQNB010010940">
    <property type="protein sequence ID" value="GJS83971.1"/>
    <property type="molecule type" value="Genomic_DNA"/>
</dbReference>
<evidence type="ECO:0000313" key="3">
    <source>
        <dbReference type="Proteomes" id="UP001151760"/>
    </source>
</evidence>
<reference evidence="2" key="2">
    <citation type="submission" date="2022-01" db="EMBL/GenBank/DDBJ databases">
        <authorList>
            <person name="Yamashiro T."/>
            <person name="Shiraishi A."/>
            <person name="Satake H."/>
            <person name="Nakayama K."/>
        </authorList>
    </citation>
    <scope>NUCLEOTIDE SEQUENCE</scope>
</reference>
<feature type="region of interest" description="Disordered" evidence="1">
    <location>
        <begin position="217"/>
        <end position="236"/>
    </location>
</feature>
<evidence type="ECO:0000256" key="1">
    <source>
        <dbReference type="SAM" id="MobiDB-lite"/>
    </source>
</evidence>
<sequence>MLLQNKSPSPAPVKAIEEICVTCGGPHPYFECLATDSNTFNASAATGTNNQGGPGYRPQEETNYRASNQIRPPRIIPNRDLQNNQLHFALSFVDALLHIPKFDSMFKSLLSNKEKLFELANTPLNENCSTVLLKKLPEILGDPGRFLIPWRPFLRTARALVDVHREELILRDGDEKLIFHADSSSKHPHTHVNESINMINFMDITCEDRFPEVLKLKKSNHPSSGRTTPLSDSLPSLTPFKTSDSLLEEFADELALLDLFPPGIGDANFDSEGNILLLEKLLKDNPSSPLPLKELHFEELKMIKSSIDDSPPLDVLGGNSVTFSNPLFDANNDFTSSNDESLPEEDVPKENFKIYSNPLFEFDEEYISTDINPLYNEVLEDIESKDFYVSNLDEPVLLVTPLSNANEDECFDPRGDEIDAFLDINVSTDIEDGYHDSKGDIIYLESLFINDTIPNLPPEVFLDQDPKSLNDEPKIDDLKIKENARFTFEDLHYFSLTFVIKIFLPFLTYLVNSLPLLSSGSEDLIFDPDIFAYSFYSLEPMAYESPMKIFPIAPDYEDSCARGLPIVQSSFNPLHAYTWESYILDLID</sequence>
<keyword evidence="3" id="KW-1185">Reference proteome</keyword>
<accession>A0ABQ4Z436</accession>
<name>A0ABQ4Z436_9ASTR</name>
<protein>
    <recommendedName>
        <fullName evidence="4">Reverse transcriptase domain-containing protein</fullName>
    </recommendedName>
</protein>